<feature type="region of interest" description="Disordered" evidence="1">
    <location>
        <begin position="100"/>
        <end position="197"/>
    </location>
</feature>
<comment type="caution">
    <text evidence="2">The sequence shown here is derived from an EMBL/GenBank/DDBJ whole genome shotgun (WGS) entry which is preliminary data.</text>
</comment>
<proteinExistence type="predicted"/>
<accession>A0AAE1LD81</accession>
<feature type="compositionally biased region" description="Low complexity" evidence="1">
    <location>
        <begin position="173"/>
        <end position="185"/>
    </location>
</feature>
<evidence type="ECO:0000313" key="3">
    <source>
        <dbReference type="Proteomes" id="UP001219518"/>
    </source>
</evidence>
<feature type="compositionally biased region" description="Basic residues" evidence="1">
    <location>
        <begin position="131"/>
        <end position="146"/>
    </location>
</feature>
<dbReference type="EMBL" id="JAHWGI010000406">
    <property type="protein sequence ID" value="KAK3915140.1"/>
    <property type="molecule type" value="Genomic_DNA"/>
</dbReference>
<evidence type="ECO:0000313" key="2">
    <source>
        <dbReference type="EMBL" id="KAK3915140.1"/>
    </source>
</evidence>
<feature type="compositionally biased region" description="Polar residues" evidence="1">
    <location>
        <begin position="186"/>
        <end position="195"/>
    </location>
</feature>
<sequence length="307" mass="32082">MTPAGRGEGEPARVTSAAALATPSLLAATQMYLPASSGRSAMICSQVEAMKASGPPRTITTSDASQRRRDALLAEALPGRRGRRVALDLALEGHGRAKRVLRGRGRGDDPGRGAARPAVLQPDAHGGLVRPGRRARQPHPARRRGVGGRSVNPSASGPGPGPRPGPSSGGGAARAAGSGSSTASAQQHQLSSTSHDGILQSWPRLASPRWSAWPSHMSSIWKCPPRCSECGMPPSRSSCCQPPCCELRTTQCWSKRTDTCSAMSDTLGCAPPHCRSSAVGLRLRNVGNEKSPLIPLEWNDITLPSVP</sequence>
<organism evidence="2 3">
    <name type="scientific">Frankliniella fusca</name>
    <dbReference type="NCBI Taxonomy" id="407009"/>
    <lineage>
        <taxon>Eukaryota</taxon>
        <taxon>Metazoa</taxon>
        <taxon>Ecdysozoa</taxon>
        <taxon>Arthropoda</taxon>
        <taxon>Hexapoda</taxon>
        <taxon>Insecta</taxon>
        <taxon>Pterygota</taxon>
        <taxon>Neoptera</taxon>
        <taxon>Paraneoptera</taxon>
        <taxon>Thysanoptera</taxon>
        <taxon>Terebrantia</taxon>
        <taxon>Thripoidea</taxon>
        <taxon>Thripidae</taxon>
        <taxon>Frankliniella</taxon>
    </lineage>
</organism>
<protein>
    <submittedName>
        <fullName evidence="2">Large T antigen</fullName>
    </submittedName>
</protein>
<reference evidence="2" key="2">
    <citation type="journal article" date="2023" name="BMC Genomics">
        <title>Pest status, molecular evolution, and epigenetic factors derived from the genome assembly of Frankliniella fusca, a thysanopteran phytovirus vector.</title>
        <authorList>
            <person name="Catto M.A."/>
            <person name="Labadie P.E."/>
            <person name="Jacobson A.L."/>
            <person name="Kennedy G.G."/>
            <person name="Srinivasan R."/>
            <person name="Hunt B.G."/>
        </authorList>
    </citation>
    <scope>NUCLEOTIDE SEQUENCE</scope>
    <source>
        <strain evidence="2">PL_HMW_Pooled</strain>
    </source>
</reference>
<gene>
    <name evidence="2" type="ORF">KUF71_024418</name>
</gene>
<reference evidence="2" key="1">
    <citation type="submission" date="2021-07" db="EMBL/GenBank/DDBJ databases">
        <authorList>
            <person name="Catto M.A."/>
            <person name="Jacobson A."/>
            <person name="Kennedy G."/>
            <person name="Labadie P."/>
            <person name="Hunt B.G."/>
            <person name="Srinivasan R."/>
        </authorList>
    </citation>
    <scope>NUCLEOTIDE SEQUENCE</scope>
    <source>
        <strain evidence="2">PL_HMW_Pooled</strain>
        <tissue evidence="2">Head</tissue>
    </source>
</reference>
<evidence type="ECO:0000256" key="1">
    <source>
        <dbReference type="SAM" id="MobiDB-lite"/>
    </source>
</evidence>
<keyword evidence="3" id="KW-1185">Reference proteome</keyword>
<name>A0AAE1LD81_9NEOP</name>
<dbReference type="Proteomes" id="UP001219518">
    <property type="component" value="Unassembled WGS sequence"/>
</dbReference>
<dbReference type="AlphaFoldDB" id="A0AAE1LD81"/>